<dbReference type="EMBL" id="JAYFUM010000007">
    <property type="protein sequence ID" value="MEA5138838.1"/>
    <property type="molecule type" value="Genomic_DNA"/>
</dbReference>
<dbReference type="Gene3D" id="1.10.30.50">
    <property type="match status" value="1"/>
</dbReference>
<keyword evidence="2" id="KW-1185">Reference proteome</keyword>
<name>A0ABU5Q8A9_9BACT</name>
<comment type="caution">
    <text evidence="1">The sequence shown here is derived from an EMBL/GenBank/DDBJ whole genome shotgun (WGS) entry which is preliminary data.</text>
</comment>
<sequence length="420" mass="49140">MIKIEHPELDKIAEEYFDFIKETITDRAKIFKMILEQILNQRDNLDELAKKNWGTIKSFTKLLFKNKINLLKADELNGEKERRQELENKLKQGKKKDWVNDDVLQLCQSLSNEDKVKRIILASASDKDVNCFVIEVNNSFNLTKDKDNPTKDKESHLLINKIIDYDILKNTVPNEKTEKLIAYWLTERLNVNTCPYCNRSPIQTVFDNSANQKGLIRPTLDHFYPKAKYPFLALSFYNLIPSCYFCNSSLKGGEKDEDKDKDNEGKKNKVIITPKTHLNPYIDGFGDDAKFSFEFTEVQSQKSHPDNYKIILDSNKQKQVDKEKQRQIFGDNPNEGNVNIFKLEKIYQVHRDLVGELVVKAEVFKAQQENIRQFYQALSTNDSELYQFYFGNYLDEKDHNKRPLAKLTKDIVTEIIPNHF</sequence>
<accession>A0ABU5Q8A9</accession>
<protein>
    <recommendedName>
        <fullName evidence="3">HNH endonuclease</fullName>
    </recommendedName>
</protein>
<reference evidence="1 2" key="1">
    <citation type="submission" date="2023-12" db="EMBL/GenBank/DDBJ databases">
        <title>Novel species of the genus Arcicella isolated from rivers.</title>
        <authorList>
            <person name="Lu H."/>
        </authorList>
    </citation>
    <scope>NUCLEOTIDE SEQUENCE [LARGE SCALE GENOMIC DNA]</scope>
    <source>
        <strain evidence="1 2">KCTC 23307</strain>
    </source>
</reference>
<evidence type="ECO:0008006" key="3">
    <source>
        <dbReference type="Google" id="ProtNLM"/>
    </source>
</evidence>
<gene>
    <name evidence="1" type="ORF">VB248_06830</name>
</gene>
<evidence type="ECO:0000313" key="1">
    <source>
        <dbReference type="EMBL" id="MEA5138838.1"/>
    </source>
</evidence>
<proteinExistence type="predicted"/>
<evidence type="ECO:0000313" key="2">
    <source>
        <dbReference type="Proteomes" id="UP001302949"/>
    </source>
</evidence>
<dbReference type="RefSeq" id="WP_323296001.1">
    <property type="nucleotide sequence ID" value="NZ_JAYFUM010000007.1"/>
</dbReference>
<organism evidence="1 2">
    <name type="scientific">Arcicella rigui</name>
    <dbReference type="NCBI Taxonomy" id="797020"/>
    <lineage>
        <taxon>Bacteria</taxon>
        <taxon>Pseudomonadati</taxon>
        <taxon>Bacteroidota</taxon>
        <taxon>Cytophagia</taxon>
        <taxon>Cytophagales</taxon>
        <taxon>Flectobacillaceae</taxon>
        <taxon>Arcicella</taxon>
    </lineage>
</organism>
<dbReference type="Proteomes" id="UP001302949">
    <property type="component" value="Unassembled WGS sequence"/>
</dbReference>